<dbReference type="Proteomes" id="UP001162162">
    <property type="component" value="Unassembled WGS sequence"/>
</dbReference>
<dbReference type="EMBL" id="JAPWTK010000003">
    <property type="protein sequence ID" value="KAJ8962297.1"/>
    <property type="molecule type" value="Genomic_DNA"/>
</dbReference>
<keyword evidence="2" id="KW-1185">Reference proteome</keyword>
<name>A0AAV8ZF19_9CUCU</name>
<gene>
    <name evidence="1" type="ORF">NQ318_018276</name>
</gene>
<evidence type="ECO:0000313" key="2">
    <source>
        <dbReference type="Proteomes" id="UP001162162"/>
    </source>
</evidence>
<organism evidence="1 2">
    <name type="scientific">Aromia moschata</name>
    <dbReference type="NCBI Taxonomy" id="1265417"/>
    <lineage>
        <taxon>Eukaryota</taxon>
        <taxon>Metazoa</taxon>
        <taxon>Ecdysozoa</taxon>
        <taxon>Arthropoda</taxon>
        <taxon>Hexapoda</taxon>
        <taxon>Insecta</taxon>
        <taxon>Pterygota</taxon>
        <taxon>Neoptera</taxon>
        <taxon>Endopterygota</taxon>
        <taxon>Coleoptera</taxon>
        <taxon>Polyphaga</taxon>
        <taxon>Cucujiformia</taxon>
        <taxon>Chrysomeloidea</taxon>
        <taxon>Cerambycidae</taxon>
        <taxon>Cerambycinae</taxon>
        <taxon>Callichromatini</taxon>
        <taxon>Aromia</taxon>
    </lineage>
</organism>
<comment type="caution">
    <text evidence="1">The sequence shown here is derived from an EMBL/GenBank/DDBJ whole genome shotgun (WGS) entry which is preliminary data.</text>
</comment>
<dbReference type="AlphaFoldDB" id="A0AAV8ZF19"/>
<dbReference type="Gene3D" id="2.40.70.10">
    <property type="entry name" value="Acid Proteases"/>
    <property type="match status" value="1"/>
</dbReference>
<dbReference type="InterPro" id="IPR021109">
    <property type="entry name" value="Peptidase_aspartic_dom_sf"/>
</dbReference>
<reference evidence="1" key="1">
    <citation type="journal article" date="2023" name="Insect Mol. Biol.">
        <title>Genome sequencing provides insights into the evolution of gene families encoding plant cell wall-degrading enzymes in longhorned beetles.</title>
        <authorList>
            <person name="Shin N.R."/>
            <person name="Okamura Y."/>
            <person name="Kirsch R."/>
            <person name="Pauchet Y."/>
        </authorList>
    </citation>
    <scope>NUCLEOTIDE SEQUENCE</scope>
    <source>
        <strain evidence="1">AMC_N1</strain>
    </source>
</reference>
<evidence type="ECO:0000313" key="1">
    <source>
        <dbReference type="EMBL" id="KAJ8962297.1"/>
    </source>
</evidence>
<accession>A0AAV8ZF19</accession>
<evidence type="ECO:0008006" key="3">
    <source>
        <dbReference type="Google" id="ProtNLM"/>
    </source>
</evidence>
<sequence>MYIDTGSSCTNITKSEADKSNLDIDQSKIVCIRGYGNAAIKSLGTVTCTIKVDDVECEVDVNVVPDSIQDIPLLVGRSFTEQPHIKLAKDYATLTLTSDVRPENPLTKVALLAKKTTVIPPNHLCNVPVYIDTTFRGDVYVEASLRLKEDQEHCLPRVVLTITDSNSGDPVMPVINLSDRDILIKERQLIARAWTCQPEEELIVKVMTIKEKEIPELPLNDIVHGPITDYQPNHPKLTMIVMSIKNMLLGMAEFIKLLFVDYYGSFQEGCGNKLCEQHTTI</sequence>
<proteinExistence type="predicted"/>
<protein>
    <recommendedName>
        <fullName evidence="3">Peptidase A2 domain-containing protein</fullName>
    </recommendedName>
</protein>
<dbReference type="SUPFAM" id="SSF50630">
    <property type="entry name" value="Acid proteases"/>
    <property type="match status" value="1"/>
</dbReference>